<feature type="domain" description="NADPH-dependent FMN reductase-like" evidence="1">
    <location>
        <begin position="1"/>
        <end position="146"/>
    </location>
</feature>
<evidence type="ECO:0000259" key="1">
    <source>
        <dbReference type="Pfam" id="PF03358"/>
    </source>
</evidence>
<gene>
    <name evidence="2" type="ORF">EF384_06640</name>
</gene>
<evidence type="ECO:0000313" key="2">
    <source>
        <dbReference type="EMBL" id="RPA59353.1"/>
    </source>
</evidence>
<dbReference type="GO" id="GO:0005829">
    <property type="term" value="C:cytosol"/>
    <property type="evidence" value="ECO:0007669"/>
    <property type="project" value="TreeGrafter"/>
</dbReference>
<comment type="caution">
    <text evidence="2">The sequence shown here is derived from an EMBL/GenBank/DDBJ whole genome shotgun (WGS) entry which is preliminary data.</text>
</comment>
<dbReference type="Pfam" id="PF03358">
    <property type="entry name" value="FMN_red"/>
    <property type="match status" value="1"/>
</dbReference>
<reference evidence="2 3" key="1">
    <citation type="submission" date="2018-11" db="EMBL/GenBank/DDBJ databases">
        <title>Aerococcus sp. SJQ22, whole genome shotgun sequence.</title>
        <authorList>
            <person name="Sun L."/>
            <person name="Gao X."/>
            <person name="Chen W."/>
            <person name="Huang K."/>
        </authorList>
    </citation>
    <scope>NUCLEOTIDE SEQUENCE [LARGE SCALE GENOMIC DNA]</scope>
    <source>
        <strain evidence="2 3">SJQ22</strain>
    </source>
</reference>
<evidence type="ECO:0000313" key="3">
    <source>
        <dbReference type="Proteomes" id="UP000273977"/>
    </source>
</evidence>
<dbReference type="EMBL" id="RKMG01000020">
    <property type="protein sequence ID" value="RPA59353.1"/>
    <property type="molecule type" value="Genomic_DNA"/>
</dbReference>
<dbReference type="PANTHER" id="PTHR30543">
    <property type="entry name" value="CHROMATE REDUCTASE"/>
    <property type="match status" value="1"/>
</dbReference>
<dbReference type="OrthoDB" id="9812295at2"/>
<dbReference type="InterPro" id="IPR050712">
    <property type="entry name" value="NAD(P)H-dep_reductase"/>
</dbReference>
<dbReference type="GO" id="GO:0016491">
    <property type="term" value="F:oxidoreductase activity"/>
    <property type="evidence" value="ECO:0007669"/>
    <property type="project" value="InterPro"/>
</dbReference>
<dbReference type="PANTHER" id="PTHR30543:SF21">
    <property type="entry name" value="NAD(P)H-DEPENDENT FMN REDUCTASE LOT6"/>
    <property type="match status" value="1"/>
</dbReference>
<name>A0A3N4G9A8_9LACT</name>
<dbReference type="InterPro" id="IPR005025">
    <property type="entry name" value="FMN_Rdtase-like_dom"/>
</dbReference>
<keyword evidence="3" id="KW-1185">Reference proteome</keyword>
<accession>A0A3N4G9A8</accession>
<dbReference type="Gene3D" id="3.40.50.360">
    <property type="match status" value="1"/>
</dbReference>
<proteinExistence type="predicted"/>
<dbReference type="SUPFAM" id="SSF52218">
    <property type="entry name" value="Flavoproteins"/>
    <property type="match status" value="1"/>
</dbReference>
<protein>
    <submittedName>
        <fullName evidence="2">NADPH-dependent oxidoreductase</fullName>
    </submittedName>
</protein>
<dbReference type="GO" id="GO:0010181">
    <property type="term" value="F:FMN binding"/>
    <property type="evidence" value="ECO:0007669"/>
    <property type="project" value="TreeGrafter"/>
</dbReference>
<dbReference type="RefSeq" id="WP_123780490.1">
    <property type="nucleotide sequence ID" value="NZ_RKMG01000020.1"/>
</dbReference>
<dbReference type="InterPro" id="IPR029039">
    <property type="entry name" value="Flavoprotein-like_sf"/>
</dbReference>
<dbReference type="Proteomes" id="UP000273977">
    <property type="component" value="Unassembled WGS sequence"/>
</dbReference>
<sequence length="202" mass="22345">MKFVVLAGTNNIKGTNRTFAQYITNKYADTADLICHDLVGFPGFNRPDERKLPEAIQIVSDDIAASDGVIIVTPEYNHSIPSSLKSFIEWISYTTRALYDKPVMIVGGSLGNLGSSRGQQHLRLILDAPEVKGRVMPSSEFFLSQSGEAFNEEGNLISADKAQELDNLFSEFVIYADILNRTMAAQESSEPRVAIYDYQVNA</sequence>
<organism evidence="2 3">
    <name type="scientific">Aerococcus agrisoli</name>
    <dbReference type="NCBI Taxonomy" id="2487350"/>
    <lineage>
        <taxon>Bacteria</taxon>
        <taxon>Bacillati</taxon>
        <taxon>Bacillota</taxon>
        <taxon>Bacilli</taxon>
        <taxon>Lactobacillales</taxon>
        <taxon>Aerococcaceae</taxon>
        <taxon>Aerococcus</taxon>
    </lineage>
</organism>
<dbReference type="AlphaFoldDB" id="A0A3N4G9A8"/>